<dbReference type="EnsemblMetazoa" id="MESCA005621-RA">
    <property type="protein sequence ID" value="MESCA005621-PA"/>
    <property type="gene ID" value="MESCA005621"/>
</dbReference>
<evidence type="ECO:0000313" key="4">
    <source>
        <dbReference type="Proteomes" id="UP000015102"/>
    </source>
</evidence>
<reference evidence="4" key="1">
    <citation type="submission" date="2013-02" db="EMBL/GenBank/DDBJ databases">
        <authorList>
            <person name="Hughes D."/>
        </authorList>
    </citation>
    <scope>NUCLEOTIDE SEQUENCE</scope>
    <source>
        <strain>Durham</strain>
        <strain evidence="4">NC isolate 2 -- Noor lab</strain>
    </source>
</reference>
<dbReference type="Gene3D" id="4.10.720.10">
    <property type="entry name" value="Smad anchor for receptor activation, Smad-binding domain"/>
    <property type="match status" value="1"/>
</dbReference>
<evidence type="ECO:0008006" key="5">
    <source>
        <dbReference type="Google" id="ProtNLM"/>
    </source>
</evidence>
<dbReference type="PANTHER" id="PTHR46319:SF3">
    <property type="entry name" value="ZINC FINGER FYVE DOMAIN-CONTAINING PROTEIN"/>
    <property type="match status" value="1"/>
</dbReference>
<dbReference type="Gene3D" id="3.30.500.40">
    <property type="match status" value="1"/>
</dbReference>
<evidence type="ECO:0000259" key="2">
    <source>
        <dbReference type="SMART" id="SM01422"/>
    </source>
</evidence>
<dbReference type="HOGENOM" id="CLU_016038_0_0_1"/>
<accession>T1GPS8</accession>
<dbReference type="GO" id="GO:0016197">
    <property type="term" value="P:endosomal transport"/>
    <property type="evidence" value="ECO:0007669"/>
    <property type="project" value="TreeGrafter"/>
</dbReference>
<name>T1GPS8_MEGSC</name>
<reference evidence="3" key="2">
    <citation type="submission" date="2015-06" db="UniProtKB">
        <authorList>
            <consortium name="EnsemblMetazoa"/>
        </authorList>
    </citation>
    <scope>IDENTIFICATION</scope>
</reference>
<dbReference type="Proteomes" id="UP000015102">
    <property type="component" value="Unassembled WGS sequence"/>
</dbReference>
<dbReference type="InterPro" id="IPR037145">
    <property type="entry name" value="SARA_Smad-bd_sf"/>
</dbReference>
<dbReference type="SMART" id="SM01421">
    <property type="entry name" value="DUF3480"/>
    <property type="match status" value="1"/>
</dbReference>
<dbReference type="GO" id="GO:0031901">
    <property type="term" value="C:early endosome membrane"/>
    <property type="evidence" value="ECO:0007669"/>
    <property type="project" value="TreeGrafter"/>
</dbReference>
<feature type="domain" description="Smad anchor for receptor activation-like C-terminal" evidence="1">
    <location>
        <begin position="304"/>
        <end position="649"/>
    </location>
</feature>
<dbReference type="STRING" id="36166.T1GPS8"/>
<evidence type="ECO:0000259" key="1">
    <source>
        <dbReference type="SMART" id="SM01421"/>
    </source>
</evidence>
<dbReference type="Gene3D" id="3.30.1360.220">
    <property type="entry name" value="Domain of unknown function (DUF3480), N-terminal subdomain"/>
    <property type="match status" value="2"/>
</dbReference>
<organism evidence="3 4">
    <name type="scientific">Megaselia scalaris</name>
    <name type="common">Humpbacked fly</name>
    <name type="synonym">Phora scalaris</name>
    <dbReference type="NCBI Taxonomy" id="36166"/>
    <lineage>
        <taxon>Eukaryota</taxon>
        <taxon>Metazoa</taxon>
        <taxon>Ecdysozoa</taxon>
        <taxon>Arthropoda</taxon>
        <taxon>Hexapoda</taxon>
        <taxon>Insecta</taxon>
        <taxon>Pterygota</taxon>
        <taxon>Neoptera</taxon>
        <taxon>Endopterygota</taxon>
        <taxon>Diptera</taxon>
        <taxon>Brachycera</taxon>
        <taxon>Muscomorpha</taxon>
        <taxon>Platypezoidea</taxon>
        <taxon>Phoridae</taxon>
        <taxon>Megaseliini</taxon>
        <taxon>Megaselia</taxon>
    </lineage>
</organism>
<dbReference type="OMA" id="THAINIH"/>
<dbReference type="Pfam" id="PF11409">
    <property type="entry name" value="SARA"/>
    <property type="match status" value="1"/>
</dbReference>
<dbReference type="InterPro" id="IPR024608">
    <property type="entry name" value="SARA-like_SBD"/>
</dbReference>
<proteinExistence type="predicted"/>
<evidence type="ECO:0000313" key="3">
    <source>
        <dbReference type="EnsemblMetazoa" id="MESCA005621-PA"/>
    </source>
</evidence>
<dbReference type="InterPro" id="IPR022557">
    <property type="entry name" value="SARA-like_C"/>
</dbReference>
<keyword evidence="4" id="KW-1185">Reference proteome</keyword>
<dbReference type="Pfam" id="PF11979">
    <property type="entry name" value="SARA_C"/>
    <property type="match status" value="1"/>
</dbReference>
<dbReference type="AlphaFoldDB" id="T1GPS8"/>
<sequence>MLTMDLMDIDKVLNDLENAEIENEQSTRPKLEIGKTKPFWVPDNETTICMRCELKSKLEYTQSSNEHRVCGNCWNFLKPSLNEEKKISPNPNNPMEYCSTLSPYQQVEIENNAKTQMEVMVPVSVLKKQHNIESQKNFKKKVTFSDGISPGKQSNFLFKIPQICSYNCSLDYDIISVDNDINLIKRLQEEHLRFFINKNFFVKAKIVKLACCVNETILNLSTEGLHDVGQDEITILLKFDIAECKIPVEIFQHFTEIYENALAGSFIPELGYSLANQSPFLGSSEHGGFLYIRQSFQCIQDIIVPEAPFLIGILIHKQEIPWAKIFPLRLTLRLGAEYRYYPCPHVSIRERPTKLLFSLNHIKGLVIHMEDRKTSVLIPKNRYDSIMKALCDSTDNILSLGGDFSSAADGHLVCIQNLRSDTDELLNYSTQAINIQGQPRKITGANFIVFNGALKSSAGFSAKCCIVEDGLMVQISAEKLLELRKSLENKMDFEIFCGTTNSEEIQKEIVNINWVQDDCKFNIGVVSPIDGMKFDGIPSIRINKINFQKLSLTNQSVTIRCTEVFILSQNSDEVLRIEEINILDLTDKIAVSTISALQNFLDLLLAKGCLKIGLRTSLSKDLVSYEAGSKVKFPPLYMNSLDNELVPVLHKEANNIQGTLVIELIFKIIKL</sequence>
<dbReference type="PANTHER" id="PTHR46319">
    <property type="entry name" value="ZINC FINGER FYVE DOMAIN-CONTAINING PROTEIN"/>
    <property type="match status" value="1"/>
</dbReference>
<dbReference type="EMBL" id="CAQQ02393107">
    <property type="status" value="NOT_ANNOTATED_CDS"/>
    <property type="molecule type" value="Genomic_DNA"/>
</dbReference>
<feature type="domain" description="Smad anchor for receptor activation-like Smad-binding" evidence="2">
    <location>
        <begin position="88"/>
        <end position="125"/>
    </location>
</feature>
<dbReference type="SMART" id="SM01422">
    <property type="entry name" value="SARA"/>
    <property type="match status" value="1"/>
</dbReference>
<protein>
    <recommendedName>
        <fullName evidence="5">DUF3480 domain-containing protein</fullName>
    </recommendedName>
</protein>